<protein>
    <submittedName>
        <fullName evidence="1">Uncharacterized protein</fullName>
    </submittedName>
</protein>
<dbReference type="HOGENOM" id="CLU_3324121_0_0_9"/>
<sequence length="38" mass="4102">MIKGIPAIAPIIVIHKIIHTTIKKAPVKNTNVLAAILF</sequence>
<dbReference type="Proteomes" id="UP000014020">
    <property type="component" value="Unassembled WGS sequence"/>
</dbReference>
<dbReference type="EMBL" id="AHFE01000053">
    <property type="protein sequence ID" value="EOP36563.1"/>
    <property type="molecule type" value="Genomic_DNA"/>
</dbReference>
<evidence type="ECO:0000313" key="1">
    <source>
        <dbReference type="EMBL" id="EOP36563.1"/>
    </source>
</evidence>
<comment type="caution">
    <text evidence="1">The sequence shown here is derived from an EMBL/GenBank/DDBJ whole genome shotgun (WGS) entry which is preliminary data.</text>
</comment>
<proteinExistence type="predicted"/>
<dbReference type="AlphaFoldDB" id="R8MS06"/>
<organism evidence="1 2">
    <name type="scientific">Bacillus cereus (strain VD146)</name>
    <dbReference type="NCBI Taxonomy" id="1053236"/>
    <lineage>
        <taxon>Bacteria</taxon>
        <taxon>Bacillati</taxon>
        <taxon>Bacillota</taxon>
        <taxon>Bacilli</taxon>
        <taxon>Bacillales</taxon>
        <taxon>Bacillaceae</taxon>
        <taxon>Bacillus</taxon>
        <taxon>Bacillus cereus group</taxon>
    </lineage>
</organism>
<dbReference type="PATRIC" id="fig|1053236.3.peg.4354"/>
<reference evidence="2" key="1">
    <citation type="submission" date="2012-12" db="EMBL/GenBank/DDBJ databases">
        <title>The genome sequence of Bacillus cereus VD146.</title>
        <authorList>
            <consortium name="The Broad Institute Genome Sequencing Platform"/>
            <consortium name="The Broad Institute Genome Sequencing Center for Infectious Disease"/>
            <person name="Feldgarden M."/>
            <person name="Van der Auwera G.A."/>
            <person name="Mahillon J."/>
            <person name="Duprez V."/>
            <person name="Timmery S."/>
            <person name="Mattelet C."/>
            <person name="Dierick K."/>
            <person name="Sun M."/>
            <person name="Yu Z."/>
            <person name="Zhu L."/>
            <person name="Hu X."/>
            <person name="Shank E.B."/>
            <person name="Swiecicka I."/>
            <person name="Hansen B.M."/>
            <person name="Andrup L."/>
            <person name="Walker B."/>
            <person name="Young S.K."/>
            <person name="Zeng Q."/>
            <person name="Gargeya S."/>
            <person name="Fitzgerald M."/>
            <person name="Haas B."/>
            <person name="Abouelleil A."/>
            <person name="Alvarado L."/>
            <person name="Arachchi H.M."/>
            <person name="Berlin A.M."/>
            <person name="Chapman S.B."/>
            <person name="Dewar J."/>
            <person name="Goldberg J."/>
            <person name="Griggs A."/>
            <person name="Gujja S."/>
            <person name="Hansen M."/>
            <person name="Howarth C."/>
            <person name="Imamovic A."/>
            <person name="Larimer J."/>
            <person name="McCowan C."/>
            <person name="Murphy C."/>
            <person name="Neiman D."/>
            <person name="Pearson M."/>
            <person name="Priest M."/>
            <person name="Roberts A."/>
            <person name="Saif S."/>
            <person name="Shea T."/>
            <person name="Sisk P."/>
            <person name="Sykes S."/>
            <person name="Wortman J."/>
            <person name="Nusbaum C."/>
            <person name="Birren B."/>
        </authorList>
    </citation>
    <scope>NUCLEOTIDE SEQUENCE [LARGE SCALE GENOMIC DNA]</scope>
    <source>
        <strain evidence="2">VD146</strain>
    </source>
</reference>
<name>R8MS06_BACCX</name>
<gene>
    <name evidence="1" type="ORF">IK1_02917</name>
</gene>
<accession>R8MS06</accession>
<evidence type="ECO:0000313" key="2">
    <source>
        <dbReference type="Proteomes" id="UP000014020"/>
    </source>
</evidence>